<dbReference type="Gene3D" id="1.20.1250.20">
    <property type="entry name" value="MFS general substrate transporter like domains"/>
    <property type="match status" value="1"/>
</dbReference>
<evidence type="ECO:0000256" key="4">
    <source>
        <dbReference type="ARBA" id="ARBA00023136"/>
    </source>
</evidence>
<feature type="transmembrane region" description="Helical" evidence="5">
    <location>
        <begin position="402"/>
        <end position="425"/>
    </location>
</feature>
<dbReference type="PANTHER" id="PTHR23294:SF59">
    <property type="entry name" value="UNC93-LIKE PROTEIN C922.05C"/>
    <property type="match status" value="1"/>
</dbReference>
<dbReference type="PANTHER" id="PTHR23294">
    <property type="entry name" value="ET TRANSLATION PRODUCT-RELATED"/>
    <property type="match status" value="1"/>
</dbReference>
<feature type="transmembrane region" description="Helical" evidence="5">
    <location>
        <begin position="138"/>
        <end position="159"/>
    </location>
</feature>
<evidence type="ECO:0000256" key="5">
    <source>
        <dbReference type="SAM" id="Phobius"/>
    </source>
</evidence>
<organism evidence="6 7">
    <name type="scientific">Periconia digitata</name>
    <dbReference type="NCBI Taxonomy" id="1303443"/>
    <lineage>
        <taxon>Eukaryota</taxon>
        <taxon>Fungi</taxon>
        <taxon>Dikarya</taxon>
        <taxon>Ascomycota</taxon>
        <taxon>Pezizomycotina</taxon>
        <taxon>Dothideomycetes</taxon>
        <taxon>Pleosporomycetidae</taxon>
        <taxon>Pleosporales</taxon>
        <taxon>Massarineae</taxon>
        <taxon>Periconiaceae</taxon>
        <taxon>Periconia</taxon>
    </lineage>
</organism>
<evidence type="ECO:0008006" key="8">
    <source>
        <dbReference type="Google" id="ProtNLM"/>
    </source>
</evidence>
<feature type="transmembrane region" description="Helical" evidence="5">
    <location>
        <begin position="100"/>
        <end position="126"/>
    </location>
</feature>
<dbReference type="SUPFAM" id="SSF103473">
    <property type="entry name" value="MFS general substrate transporter"/>
    <property type="match status" value="1"/>
</dbReference>
<sequence>MVMAKLKSPFMQNLLASIIVALLPGIYVALTVLGAGGGPANATRMANISNSVLYAVYFVFGLFSGSVVSTIGPRYTFLLGSFGYPVYVGSMWYFSNTGKIWYPIFGGALLGMTAVLLWTAAGFIAFSYSTEQKKGAYISMQWGLLSVGSTLASLVAFGINYNASVVSCPDSVYIVFIVLMCLSFFVAFFGIVKPSEVRREDGSAITHHQHNGWLAELKGQRKIFTDWRMLVLILPMFGSEIAIIIFSTLNSLYFDVRARSLNSLMFVIMQAVGALAITPLLDSAKIGSRRMRGLITTTAMGILTIVTWIGLLVWLDKNPLDPLNPPLWSWSQGPYGGFLVLTLLLGINMVIYQVVVQWIVAALTNDPKTLARYAGFAKGCLAGGLCATFGTEAAGTLTQMDVTAFCLCLQGVGLICMFVVCWFGVKDTNYGLEEGSVLPDGHDLDKKGDTAGSSPTL</sequence>
<feature type="transmembrane region" description="Helical" evidence="5">
    <location>
        <begin position="52"/>
        <end position="68"/>
    </location>
</feature>
<keyword evidence="4 5" id="KW-0472">Membrane</keyword>
<dbReference type="InterPro" id="IPR036259">
    <property type="entry name" value="MFS_trans_sf"/>
</dbReference>
<dbReference type="Pfam" id="PF05978">
    <property type="entry name" value="UNC-93"/>
    <property type="match status" value="1"/>
</dbReference>
<feature type="transmembrane region" description="Helical" evidence="5">
    <location>
        <begin position="335"/>
        <end position="363"/>
    </location>
</feature>
<feature type="transmembrane region" description="Helical" evidence="5">
    <location>
        <begin position="227"/>
        <end position="249"/>
    </location>
</feature>
<evidence type="ECO:0000313" key="6">
    <source>
        <dbReference type="EMBL" id="CAI6287886.1"/>
    </source>
</evidence>
<feature type="transmembrane region" description="Helical" evidence="5">
    <location>
        <begin position="370"/>
        <end position="390"/>
    </location>
</feature>
<feature type="transmembrane region" description="Helical" evidence="5">
    <location>
        <begin position="171"/>
        <end position="192"/>
    </location>
</feature>
<gene>
    <name evidence="6" type="ORF">PDIGIT_LOCUS2370</name>
</gene>
<feature type="transmembrane region" description="Helical" evidence="5">
    <location>
        <begin position="75"/>
        <end position="94"/>
    </location>
</feature>
<name>A0A9W4U4N2_9PLEO</name>
<reference evidence="6" key="1">
    <citation type="submission" date="2023-01" db="EMBL/GenBank/DDBJ databases">
        <authorList>
            <person name="Van Ghelder C."/>
            <person name="Rancurel C."/>
        </authorList>
    </citation>
    <scope>NUCLEOTIDE SEQUENCE</scope>
    <source>
        <strain evidence="6">CNCM I-4278</strain>
    </source>
</reference>
<evidence type="ECO:0000256" key="1">
    <source>
        <dbReference type="ARBA" id="ARBA00004141"/>
    </source>
</evidence>
<accession>A0A9W4U4N2</accession>
<proteinExistence type="predicted"/>
<protein>
    <recommendedName>
        <fullName evidence="8">MFS general substrate transporter</fullName>
    </recommendedName>
</protein>
<dbReference type="EMBL" id="CAOQHR010000001">
    <property type="protein sequence ID" value="CAI6287886.1"/>
    <property type="molecule type" value="Genomic_DNA"/>
</dbReference>
<dbReference type="AlphaFoldDB" id="A0A9W4U4N2"/>
<keyword evidence="3 5" id="KW-1133">Transmembrane helix</keyword>
<dbReference type="GO" id="GO:0016020">
    <property type="term" value="C:membrane"/>
    <property type="evidence" value="ECO:0007669"/>
    <property type="project" value="UniProtKB-SubCell"/>
</dbReference>
<evidence type="ECO:0000256" key="3">
    <source>
        <dbReference type="ARBA" id="ARBA00022989"/>
    </source>
</evidence>
<keyword evidence="7" id="KW-1185">Reference proteome</keyword>
<dbReference type="InterPro" id="IPR010291">
    <property type="entry name" value="Ion_channel_UNC-93"/>
</dbReference>
<comment type="subcellular location">
    <subcellularLocation>
        <location evidence="1">Membrane</location>
        <topology evidence="1">Multi-pass membrane protein</topology>
    </subcellularLocation>
</comment>
<feature type="transmembrane region" description="Helical" evidence="5">
    <location>
        <begin position="293"/>
        <end position="315"/>
    </location>
</feature>
<comment type="caution">
    <text evidence="6">The sequence shown here is derived from an EMBL/GenBank/DDBJ whole genome shotgun (WGS) entry which is preliminary data.</text>
</comment>
<dbReference type="InterPro" id="IPR051617">
    <property type="entry name" value="UNC-93-like_regulator"/>
</dbReference>
<dbReference type="Proteomes" id="UP001152607">
    <property type="component" value="Unassembled WGS sequence"/>
</dbReference>
<evidence type="ECO:0000256" key="2">
    <source>
        <dbReference type="ARBA" id="ARBA00022692"/>
    </source>
</evidence>
<evidence type="ECO:0000313" key="7">
    <source>
        <dbReference type="Proteomes" id="UP001152607"/>
    </source>
</evidence>
<feature type="transmembrane region" description="Helical" evidence="5">
    <location>
        <begin position="261"/>
        <end position="281"/>
    </location>
</feature>
<keyword evidence="2 5" id="KW-0812">Transmembrane</keyword>
<dbReference type="OrthoDB" id="196103at2759"/>